<keyword evidence="3" id="KW-1185">Reference proteome</keyword>
<proteinExistence type="predicted"/>
<organism evidence="2 3">
    <name type="scientific">Araneus ventricosus</name>
    <name type="common">Orbweaver spider</name>
    <name type="synonym">Epeira ventricosa</name>
    <dbReference type="NCBI Taxonomy" id="182803"/>
    <lineage>
        <taxon>Eukaryota</taxon>
        <taxon>Metazoa</taxon>
        <taxon>Ecdysozoa</taxon>
        <taxon>Arthropoda</taxon>
        <taxon>Chelicerata</taxon>
        <taxon>Arachnida</taxon>
        <taxon>Araneae</taxon>
        <taxon>Araneomorphae</taxon>
        <taxon>Entelegynae</taxon>
        <taxon>Araneoidea</taxon>
        <taxon>Araneidae</taxon>
        <taxon>Araneus</taxon>
    </lineage>
</organism>
<dbReference type="EMBL" id="BGPR01177619">
    <property type="protein sequence ID" value="GBM52045.1"/>
    <property type="molecule type" value="Genomic_DNA"/>
</dbReference>
<reference evidence="2 3" key="1">
    <citation type="journal article" date="2019" name="Sci. Rep.">
        <title>Orb-weaving spider Araneus ventricosus genome elucidates the spidroin gene catalogue.</title>
        <authorList>
            <person name="Kono N."/>
            <person name="Nakamura H."/>
            <person name="Ohtoshi R."/>
            <person name="Moran D.A.P."/>
            <person name="Shinohara A."/>
            <person name="Yoshida Y."/>
            <person name="Fujiwara M."/>
            <person name="Mori M."/>
            <person name="Tomita M."/>
            <person name="Arakawa K."/>
        </authorList>
    </citation>
    <scope>NUCLEOTIDE SEQUENCE [LARGE SCALE GENOMIC DNA]</scope>
</reference>
<dbReference type="Proteomes" id="UP000499080">
    <property type="component" value="Unassembled WGS sequence"/>
</dbReference>
<protein>
    <submittedName>
        <fullName evidence="2">Uncharacterized protein</fullName>
    </submittedName>
</protein>
<name>A0A4Y2GH29_ARAVE</name>
<sequence length="81" mass="9111">MGLCLTTADIDLGPGVCVPRALVTLRFIRTMDTCPYLSGWHFLHPPEILAPLLTTYCLSLQNFGARRRAFICLLHGIWQHS</sequence>
<comment type="caution">
    <text evidence="2">The sequence shown here is derived from an EMBL/GenBank/DDBJ whole genome shotgun (WGS) entry which is preliminary data.</text>
</comment>
<evidence type="ECO:0000313" key="2">
    <source>
        <dbReference type="EMBL" id="GBM52045.1"/>
    </source>
</evidence>
<gene>
    <name evidence="2" type="ORF">AVEN_177525_1</name>
    <name evidence="1" type="ORF">AVEN_241018_1</name>
</gene>
<evidence type="ECO:0000313" key="3">
    <source>
        <dbReference type="Proteomes" id="UP000499080"/>
    </source>
</evidence>
<evidence type="ECO:0000313" key="1">
    <source>
        <dbReference type="EMBL" id="GBM51943.1"/>
    </source>
</evidence>
<dbReference type="AlphaFoldDB" id="A0A4Y2GH29"/>
<accession>A0A4Y2GH29</accession>
<dbReference type="EMBL" id="BGPR01177582">
    <property type="protein sequence ID" value="GBM51943.1"/>
    <property type="molecule type" value="Genomic_DNA"/>
</dbReference>